<evidence type="ECO:0000313" key="10">
    <source>
        <dbReference type="EMBL" id="PYY66189.1"/>
    </source>
</evidence>
<comment type="caution">
    <text evidence="10">The sequence shown here is derived from an EMBL/GenBank/DDBJ whole genome shotgun (WGS) entry which is preliminary data.</text>
</comment>
<dbReference type="GO" id="GO:0022857">
    <property type="term" value="F:transmembrane transporter activity"/>
    <property type="evidence" value="ECO:0007669"/>
    <property type="project" value="InterPro"/>
</dbReference>
<protein>
    <submittedName>
        <fullName evidence="10">TonB system transport protein ExbD</fullName>
    </submittedName>
</protein>
<keyword evidence="4 7" id="KW-0812">Transmembrane</keyword>
<keyword evidence="3" id="KW-1003">Cell membrane</keyword>
<dbReference type="AlphaFoldDB" id="A0A2W0E9M4"/>
<evidence type="ECO:0000256" key="5">
    <source>
        <dbReference type="ARBA" id="ARBA00022989"/>
    </source>
</evidence>
<evidence type="ECO:0000256" key="3">
    <source>
        <dbReference type="ARBA" id="ARBA00022475"/>
    </source>
</evidence>
<dbReference type="InterPro" id="IPR003400">
    <property type="entry name" value="ExbD"/>
</dbReference>
<dbReference type="Proteomes" id="UP000247437">
    <property type="component" value="Unassembled WGS sequence"/>
</dbReference>
<comment type="subcellular location">
    <subcellularLocation>
        <location evidence="1">Cell membrane</location>
        <topology evidence="1">Single-pass membrane protein</topology>
    </subcellularLocation>
    <subcellularLocation>
        <location evidence="7">Cell membrane</location>
        <topology evidence="7">Single-pass type II membrane protein</topology>
    </subcellularLocation>
</comment>
<keyword evidence="5 9" id="KW-1133">Transmembrane helix</keyword>
<proteinExistence type="inferred from homology"/>
<dbReference type="GO" id="GO:0015031">
    <property type="term" value="P:protein transport"/>
    <property type="evidence" value="ECO:0007669"/>
    <property type="project" value="UniProtKB-KW"/>
</dbReference>
<evidence type="ECO:0000256" key="4">
    <source>
        <dbReference type="ARBA" id="ARBA00022692"/>
    </source>
</evidence>
<keyword evidence="7" id="KW-0813">Transport</keyword>
<dbReference type="Pfam" id="PF02472">
    <property type="entry name" value="ExbD"/>
    <property type="match status" value="1"/>
</dbReference>
<gene>
    <name evidence="10" type="ORF">CRX42_33780</name>
</gene>
<keyword evidence="7" id="KW-0653">Protein transport</keyword>
<evidence type="ECO:0000313" key="11">
    <source>
        <dbReference type="Proteomes" id="UP000247437"/>
    </source>
</evidence>
<feature type="transmembrane region" description="Helical" evidence="9">
    <location>
        <begin position="24"/>
        <end position="44"/>
    </location>
</feature>
<dbReference type="PANTHER" id="PTHR30558">
    <property type="entry name" value="EXBD MEMBRANE COMPONENT OF PMF-DRIVEN MACROMOLECULE IMPORT SYSTEM"/>
    <property type="match status" value="1"/>
</dbReference>
<comment type="similarity">
    <text evidence="2 7">Belongs to the ExbD/TolR family.</text>
</comment>
<dbReference type="PANTHER" id="PTHR30558:SF9">
    <property type="entry name" value="BIOPOLYMER TRANSPORT PROTEIN EXBD"/>
    <property type="match status" value="1"/>
</dbReference>
<reference evidence="10 11" key="1">
    <citation type="journal article" date="2018" name="Appl. Microbiol. Biotechnol.">
        <title>Characterization of the caprolactam degradation pathway in Pseudomonas jessenii using mass spectrometry-based proteomics.</title>
        <authorList>
            <person name="Otzen M."/>
            <person name="Palacio C."/>
            <person name="Janssen D.B."/>
        </authorList>
    </citation>
    <scope>NUCLEOTIDE SEQUENCE [LARGE SCALE GENOMIC DNA]</scope>
    <source>
        <strain evidence="10 11">GO3</strain>
    </source>
</reference>
<evidence type="ECO:0000256" key="1">
    <source>
        <dbReference type="ARBA" id="ARBA00004162"/>
    </source>
</evidence>
<name>A0A2W0E9M4_PSEJE</name>
<evidence type="ECO:0000256" key="2">
    <source>
        <dbReference type="ARBA" id="ARBA00005811"/>
    </source>
</evidence>
<sequence>MGLHLKEGADDDLAENHEINVTPFIDVMLVLLIIFMVAAPLATVDIKVDLPASTAKPAPRPEKPVFLSVKADQ</sequence>
<dbReference type="EMBL" id="PDLL01001069">
    <property type="protein sequence ID" value="PYY66189.1"/>
    <property type="molecule type" value="Genomic_DNA"/>
</dbReference>
<dbReference type="GO" id="GO:0005886">
    <property type="term" value="C:plasma membrane"/>
    <property type="evidence" value="ECO:0007669"/>
    <property type="project" value="UniProtKB-SubCell"/>
</dbReference>
<dbReference type="RefSeq" id="WP_181432194.1">
    <property type="nucleotide sequence ID" value="NZ_PDLL01001069.1"/>
</dbReference>
<feature type="region of interest" description="Disordered" evidence="8">
    <location>
        <begin position="53"/>
        <end position="73"/>
    </location>
</feature>
<accession>A0A2W0E9M4</accession>
<keyword evidence="6 9" id="KW-0472">Membrane</keyword>
<evidence type="ECO:0000256" key="8">
    <source>
        <dbReference type="SAM" id="MobiDB-lite"/>
    </source>
</evidence>
<evidence type="ECO:0000256" key="7">
    <source>
        <dbReference type="RuleBase" id="RU003879"/>
    </source>
</evidence>
<evidence type="ECO:0000256" key="6">
    <source>
        <dbReference type="ARBA" id="ARBA00023136"/>
    </source>
</evidence>
<feature type="non-terminal residue" evidence="10">
    <location>
        <position position="73"/>
    </location>
</feature>
<evidence type="ECO:0000256" key="9">
    <source>
        <dbReference type="SAM" id="Phobius"/>
    </source>
</evidence>
<organism evidence="10 11">
    <name type="scientific">Pseudomonas jessenii</name>
    <dbReference type="NCBI Taxonomy" id="77298"/>
    <lineage>
        <taxon>Bacteria</taxon>
        <taxon>Pseudomonadati</taxon>
        <taxon>Pseudomonadota</taxon>
        <taxon>Gammaproteobacteria</taxon>
        <taxon>Pseudomonadales</taxon>
        <taxon>Pseudomonadaceae</taxon>
        <taxon>Pseudomonas</taxon>
    </lineage>
</organism>